<dbReference type="AlphaFoldDB" id="X1TX78"/>
<feature type="non-terminal residue" evidence="1">
    <location>
        <position position="146"/>
    </location>
</feature>
<comment type="caution">
    <text evidence="1">The sequence shown here is derived from an EMBL/GenBank/DDBJ whole genome shotgun (WGS) entry which is preliminary data.</text>
</comment>
<name>X1TX78_9ZZZZ</name>
<protein>
    <submittedName>
        <fullName evidence="1">Uncharacterized protein</fullName>
    </submittedName>
</protein>
<accession>X1TX78</accession>
<gene>
    <name evidence="1" type="ORF">S12H4_30727</name>
</gene>
<reference evidence="1" key="1">
    <citation type="journal article" date="2014" name="Front. Microbiol.">
        <title>High frequency of phylogenetically diverse reductive dehalogenase-homologous genes in deep subseafloor sedimentary metagenomes.</title>
        <authorList>
            <person name="Kawai M."/>
            <person name="Futagami T."/>
            <person name="Toyoda A."/>
            <person name="Takaki Y."/>
            <person name="Nishi S."/>
            <person name="Hori S."/>
            <person name="Arai W."/>
            <person name="Tsubouchi T."/>
            <person name="Morono Y."/>
            <person name="Uchiyama I."/>
            <person name="Ito T."/>
            <person name="Fujiyama A."/>
            <person name="Inagaki F."/>
            <person name="Takami H."/>
        </authorList>
    </citation>
    <scope>NUCLEOTIDE SEQUENCE</scope>
    <source>
        <strain evidence="1">Expedition CK06-06</strain>
    </source>
</reference>
<proteinExistence type="predicted"/>
<dbReference type="EMBL" id="BARW01017856">
    <property type="protein sequence ID" value="GAI92180.1"/>
    <property type="molecule type" value="Genomic_DNA"/>
</dbReference>
<sequence length="146" mass="15863">MAEIVGPAFAKLNLMAGTARLLEQVELKPADLEVFNRDFDLLVEKLTKIDPELGHNLGLEKEFYAGVNQIAKGYFNEKPFGGLKSSTGQYGMNFIIPQNLKTDASTGTSRYWSWGQTLSVASGVTTAFILGTSADAECYASAESEK</sequence>
<evidence type="ECO:0000313" key="1">
    <source>
        <dbReference type="EMBL" id="GAI92180.1"/>
    </source>
</evidence>
<organism evidence="1">
    <name type="scientific">marine sediment metagenome</name>
    <dbReference type="NCBI Taxonomy" id="412755"/>
    <lineage>
        <taxon>unclassified sequences</taxon>
        <taxon>metagenomes</taxon>
        <taxon>ecological metagenomes</taxon>
    </lineage>
</organism>